<dbReference type="AlphaFoldDB" id="A0A1G9M735"/>
<keyword evidence="4" id="KW-1185">Reference proteome</keyword>
<accession>A0A1G9M735</accession>
<evidence type="ECO:0000256" key="1">
    <source>
        <dbReference type="ARBA" id="ARBA00023002"/>
    </source>
</evidence>
<dbReference type="InterPro" id="IPR036188">
    <property type="entry name" value="FAD/NAD-bd_sf"/>
</dbReference>
<dbReference type="GO" id="GO:0016491">
    <property type="term" value="F:oxidoreductase activity"/>
    <property type="evidence" value="ECO:0007669"/>
    <property type="project" value="UniProtKB-KW"/>
</dbReference>
<dbReference type="InterPro" id="IPR051691">
    <property type="entry name" value="Metab_Enz_Cyan_OpOx_G3PDH"/>
</dbReference>
<evidence type="ECO:0000313" key="3">
    <source>
        <dbReference type="EMBL" id="SDL70090.1"/>
    </source>
</evidence>
<keyword evidence="1" id="KW-0560">Oxidoreductase</keyword>
<sequence length="361" mass="37971">MEIQILVIGAGPAGLMAAKYAAEAGANVLLAERADRLGGQLIKQTHKFFGSKEEYAGERGIDIAAKLIDECEKNSKISIWKNAQVLGIYPDGVVTVSYQGNFCTVKPEKIIIATGAAEKTMAFANNDLPGIYGAGAVQTLMNVHGVLPAKRILMVGAGNIGVIVAYQLLQAGVDVAGVVEAGPAVGGYQVHAAKLQRHGVPIYTSHSVKAAHGSCCLEGVTICRLDKNWQTVAGSEQYIEADGLCLAVGLSPLTELLWQSGCEMKYVPELGGYVPLRDGNLRTTRNDIYVAGDVSGVEEASAAMVEGKIAGLEVAALLGCRKPDVYQALQQARGQLRALRSGPAGVKICNGLRKVVLEEVG</sequence>
<name>A0A1G9M735_9FIRM</name>
<feature type="domain" description="FAD/NAD(P)-binding" evidence="2">
    <location>
        <begin position="4"/>
        <end position="307"/>
    </location>
</feature>
<dbReference type="EMBL" id="FNHB01000001">
    <property type="protein sequence ID" value="SDL70090.1"/>
    <property type="molecule type" value="Genomic_DNA"/>
</dbReference>
<reference evidence="3 4" key="1">
    <citation type="submission" date="2016-10" db="EMBL/GenBank/DDBJ databases">
        <authorList>
            <person name="de Groot N.N."/>
        </authorList>
    </citation>
    <scope>NUCLEOTIDE SEQUENCE [LARGE SCALE GENOMIC DNA]</scope>
    <source>
        <strain evidence="3 4">DSM 1736</strain>
    </source>
</reference>
<organism evidence="3 4">
    <name type="scientific">Dendrosporobacter quercicolus</name>
    <dbReference type="NCBI Taxonomy" id="146817"/>
    <lineage>
        <taxon>Bacteria</taxon>
        <taxon>Bacillati</taxon>
        <taxon>Bacillota</taxon>
        <taxon>Negativicutes</taxon>
        <taxon>Selenomonadales</taxon>
        <taxon>Sporomusaceae</taxon>
        <taxon>Dendrosporobacter</taxon>
    </lineage>
</organism>
<dbReference type="Pfam" id="PF07992">
    <property type="entry name" value="Pyr_redox_2"/>
    <property type="match status" value="1"/>
</dbReference>
<evidence type="ECO:0000313" key="4">
    <source>
        <dbReference type="Proteomes" id="UP000214880"/>
    </source>
</evidence>
<dbReference type="Proteomes" id="UP000214880">
    <property type="component" value="Unassembled WGS sequence"/>
</dbReference>
<dbReference type="PRINTS" id="PR00469">
    <property type="entry name" value="PNDRDTASEII"/>
</dbReference>
<proteinExistence type="predicted"/>
<evidence type="ECO:0000259" key="2">
    <source>
        <dbReference type="Pfam" id="PF07992"/>
    </source>
</evidence>
<dbReference type="SUPFAM" id="SSF51905">
    <property type="entry name" value="FAD/NAD(P)-binding domain"/>
    <property type="match status" value="1"/>
</dbReference>
<dbReference type="RefSeq" id="WP_218039430.1">
    <property type="nucleotide sequence ID" value="NZ_FNHB01000001.1"/>
</dbReference>
<dbReference type="PRINTS" id="PR00368">
    <property type="entry name" value="FADPNR"/>
</dbReference>
<dbReference type="PANTHER" id="PTHR42949">
    <property type="entry name" value="ANAEROBIC GLYCEROL-3-PHOSPHATE DEHYDROGENASE SUBUNIT B"/>
    <property type="match status" value="1"/>
</dbReference>
<gene>
    <name evidence="3" type="ORF">SAMN04488502_101598</name>
</gene>
<dbReference type="InterPro" id="IPR023753">
    <property type="entry name" value="FAD/NAD-binding_dom"/>
</dbReference>
<protein>
    <submittedName>
        <fullName evidence="3">Sarcosine oxidase subunit alpha</fullName>
    </submittedName>
</protein>
<dbReference type="Gene3D" id="3.50.50.60">
    <property type="entry name" value="FAD/NAD(P)-binding domain"/>
    <property type="match status" value="2"/>
</dbReference>
<dbReference type="PANTHER" id="PTHR42949:SF3">
    <property type="entry name" value="ANAEROBIC GLYCEROL-3-PHOSPHATE DEHYDROGENASE SUBUNIT B"/>
    <property type="match status" value="1"/>
</dbReference>
<dbReference type="STRING" id="146817.SAMN04488502_101598"/>